<feature type="transmembrane region" description="Helical" evidence="1">
    <location>
        <begin position="148"/>
        <end position="166"/>
    </location>
</feature>
<comment type="caution">
    <text evidence="2">The sequence shown here is derived from an EMBL/GenBank/DDBJ whole genome shotgun (WGS) entry which is preliminary data.</text>
</comment>
<reference evidence="3" key="1">
    <citation type="journal article" date="2019" name="Int. J. Syst. Evol. Microbiol.">
        <title>The Global Catalogue of Microorganisms (GCM) 10K type strain sequencing project: providing services to taxonomists for standard genome sequencing and annotation.</title>
        <authorList>
            <consortium name="The Broad Institute Genomics Platform"/>
            <consortium name="The Broad Institute Genome Sequencing Center for Infectious Disease"/>
            <person name="Wu L."/>
            <person name="Ma J."/>
        </authorList>
    </citation>
    <scope>NUCLEOTIDE SEQUENCE [LARGE SCALE GENOMIC DNA]</scope>
    <source>
        <strain evidence="3">JCM 31486</strain>
    </source>
</reference>
<evidence type="ECO:0000313" key="3">
    <source>
        <dbReference type="Proteomes" id="UP001597045"/>
    </source>
</evidence>
<organism evidence="2 3">
    <name type="scientific">Kibdelosporangium lantanae</name>
    <dbReference type="NCBI Taxonomy" id="1497396"/>
    <lineage>
        <taxon>Bacteria</taxon>
        <taxon>Bacillati</taxon>
        <taxon>Actinomycetota</taxon>
        <taxon>Actinomycetes</taxon>
        <taxon>Pseudonocardiales</taxon>
        <taxon>Pseudonocardiaceae</taxon>
        <taxon>Kibdelosporangium</taxon>
    </lineage>
</organism>
<dbReference type="Pfam" id="PF13398">
    <property type="entry name" value="Peptidase_M50B"/>
    <property type="match status" value="1"/>
</dbReference>
<keyword evidence="1" id="KW-1133">Transmembrane helix</keyword>
<feature type="transmembrane region" description="Helical" evidence="1">
    <location>
        <begin position="124"/>
        <end position="141"/>
    </location>
</feature>
<dbReference type="Gene3D" id="3.20.20.80">
    <property type="entry name" value="Glycosidases"/>
    <property type="match status" value="1"/>
</dbReference>
<feature type="transmembrane region" description="Helical" evidence="1">
    <location>
        <begin position="178"/>
        <end position="197"/>
    </location>
</feature>
<proteinExistence type="predicted"/>
<dbReference type="Proteomes" id="UP001597045">
    <property type="component" value="Unassembled WGS sequence"/>
</dbReference>
<evidence type="ECO:0000256" key="1">
    <source>
        <dbReference type="SAM" id="Phobius"/>
    </source>
</evidence>
<feature type="transmembrane region" description="Helical" evidence="1">
    <location>
        <begin position="209"/>
        <end position="233"/>
    </location>
</feature>
<feature type="non-terminal residue" evidence="2">
    <location>
        <position position="1"/>
    </location>
</feature>
<sequence>RSYVADGVTAELPSGDIGERMLAYPDSELTGRVEQVAAMTMAKGVEDTTFYRYNRFVALNEVGSDPGRFGVSVDEFHTRMATFSDTSMTTLSTHDTKRSEDVRARLAVLAGLGAASLLHHGKTAAVLALTTVVMALLLVFVCRDLVTICDVIAVGGLAFVTLRWAPALLQNCFAYAETWLLLTSEIAGVAVIVLNHAHGQRGTDDADILAKLTLIPAVVWVAGWFVLIGWGLWTAIPLLWP</sequence>
<keyword evidence="1" id="KW-0472">Membrane</keyword>
<dbReference type="InterPro" id="IPR017853">
    <property type="entry name" value="GH"/>
</dbReference>
<keyword evidence="1" id="KW-0812">Transmembrane</keyword>
<dbReference type="SUPFAM" id="SSF51445">
    <property type="entry name" value="(Trans)glycosidases"/>
    <property type="match status" value="1"/>
</dbReference>
<dbReference type="EMBL" id="JBHTIS010001076">
    <property type="protein sequence ID" value="MFD1047441.1"/>
    <property type="molecule type" value="Genomic_DNA"/>
</dbReference>
<name>A0ABW3MAZ4_9PSEU</name>
<evidence type="ECO:0000313" key="2">
    <source>
        <dbReference type="EMBL" id="MFD1047441.1"/>
    </source>
</evidence>
<dbReference type="InterPro" id="IPR049500">
    <property type="entry name" value="Peptidase_M50B-like"/>
</dbReference>
<keyword evidence="3" id="KW-1185">Reference proteome</keyword>
<gene>
    <name evidence="2" type="ORF">ACFQ1S_18790</name>
</gene>
<protein>
    <submittedName>
        <fullName evidence="2">M50 family metallopeptidase</fullName>
    </submittedName>
</protein>
<accession>A0ABW3MAZ4</accession>